<sequence length="446" mass="51149">MVIITLAEYVWIRERRWFSGRMLACHAGDPVYHRNSMWTHIYLHSVGGSVVECSPATRATRVRFPADAVFGSFTLFVAYIPQEFHVDTHLLTQRRWFSGRMLACHAGDPGSIPGRRSVWLFYLICRVVYHRNSMWTHIYLHSVGGSVVECSPATRATRVRFPADAAIPQEFHVDTHLLTQRRWFSGRMLACHAGDPGSIPGRRSVWLFYLICRVVYHRNSMWTHIYLHSVGGSVVECSPATRATRVRFPADAAIPQEFHVDTHLLTQRRWFSGRMLACHAGDPGSIPGRRSVWLFYLICRVVYHRNSMWTHIYLHSVGGSVVECSPATRATRVRFPADAAIPQEFHVDTHLLTQRRWFSGRMLACHAGDPGSIPGRRSVWLFYLICRVVYHRNSMWTHIYLHSVGGSVVECSPATRATRVRFPADAKLILSFRFKELKTYYCAVGY</sequence>
<dbReference type="AlphaFoldDB" id="A0A085NE65"/>
<organism evidence="1">
    <name type="scientific">Trichuris suis</name>
    <name type="common">pig whipworm</name>
    <dbReference type="NCBI Taxonomy" id="68888"/>
    <lineage>
        <taxon>Eukaryota</taxon>
        <taxon>Metazoa</taxon>
        <taxon>Ecdysozoa</taxon>
        <taxon>Nematoda</taxon>
        <taxon>Enoplea</taxon>
        <taxon>Dorylaimia</taxon>
        <taxon>Trichinellida</taxon>
        <taxon>Trichuridae</taxon>
        <taxon>Trichuris</taxon>
    </lineage>
</organism>
<gene>
    <name evidence="1" type="ORF">M514_20056</name>
</gene>
<dbReference type="EMBL" id="KL367511">
    <property type="protein sequence ID" value="KFD67761.1"/>
    <property type="molecule type" value="Genomic_DNA"/>
</dbReference>
<name>A0A085NE65_9BILA</name>
<protein>
    <submittedName>
        <fullName evidence="1">Uncharacterized protein</fullName>
    </submittedName>
</protein>
<accession>A0A085NE65</accession>
<reference evidence="1" key="1">
    <citation type="journal article" date="2014" name="Nat. Genet.">
        <title>Genome and transcriptome of the porcine whipworm Trichuris suis.</title>
        <authorList>
            <person name="Jex A.R."/>
            <person name="Nejsum P."/>
            <person name="Schwarz E.M."/>
            <person name="Hu L."/>
            <person name="Young N.D."/>
            <person name="Hall R.S."/>
            <person name="Korhonen P.K."/>
            <person name="Liao S."/>
            <person name="Thamsborg S."/>
            <person name="Xia J."/>
            <person name="Xu P."/>
            <person name="Wang S."/>
            <person name="Scheerlinck J.P."/>
            <person name="Hofmann A."/>
            <person name="Sternberg P.W."/>
            <person name="Wang J."/>
            <person name="Gasser R.B."/>
        </authorList>
    </citation>
    <scope>NUCLEOTIDE SEQUENCE [LARGE SCALE GENOMIC DNA]</scope>
    <source>
        <strain evidence="1">DCEP-RM93F</strain>
    </source>
</reference>
<proteinExistence type="predicted"/>
<dbReference type="Proteomes" id="UP000030758">
    <property type="component" value="Unassembled WGS sequence"/>
</dbReference>
<evidence type="ECO:0000313" key="1">
    <source>
        <dbReference type="EMBL" id="KFD67761.1"/>
    </source>
</evidence>